<feature type="domain" description="AMP-binding enzyme C-terminal" evidence="2">
    <location>
        <begin position="415"/>
        <end position="489"/>
    </location>
</feature>
<dbReference type="Proteomes" id="UP000570166">
    <property type="component" value="Unassembled WGS sequence"/>
</dbReference>
<dbReference type="InterPro" id="IPR020845">
    <property type="entry name" value="AMP-binding_CS"/>
</dbReference>
<dbReference type="RefSeq" id="WP_160363639.1">
    <property type="nucleotide sequence ID" value="NZ_JACEIB010000003.1"/>
</dbReference>
<reference evidence="3 4" key="1">
    <citation type="submission" date="2020-07" db="EMBL/GenBank/DDBJ databases">
        <authorList>
            <person name="Sun Q."/>
        </authorList>
    </citation>
    <scope>NUCLEOTIDE SEQUENCE [LARGE SCALE GENOMIC DNA]</scope>
    <source>
        <strain evidence="3 4">CGMCC 1.13654</strain>
    </source>
</reference>
<dbReference type="InterPro" id="IPR025110">
    <property type="entry name" value="AMP-bd_C"/>
</dbReference>
<protein>
    <submittedName>
        <fullName evidence="3">AMP-binding protein</fullName>
    </submittedName>
</protein>
<proteinExistence type="predicted"/>
<dbReference type="InterPro" id="IPR050237">
    <property type="entry name" value="ATP-dep_AMP-bd_enzyme"/>
</dbReference>
<evidence type="ECO:0000313" key="4">
    <source>
        <dbReference type="Proteomes" id="UP000570166"/>
    </source>
</evidence>
<dbReference type="Pfam" id="PF00501">
    <property type="entry name" value="AMP-binding"/>
    <property type="match status" value="1"/>
</dbReference>
<dbReference type="PANTHER" id="PTHR43767">
    <property type="entry name" value="LONG-CHAIN-FATTY-ACID--COA LIGASE"/>
    <property type="match status" value="1"/>
</dbReference>
<evidence type="ECO:0000259" key="1">
    <source>
        <dbReference type="Pfam" id="PF00501"/>
    </source>
</evidence>
<gene>
    <name evidence="3" type="ORF">HZF05_06995</name>
</gene>
<organism evidence="3 4">
    <name type="scientific">Sphingomonas chungangi</name>
    <dbReference type="NCBI Taxonomy" id="2683589"/>
    <lineage>
        <taxon>Bacteria</taxon>
        <taxon>Pseudomonadati</taxon>
        <taxon>Pseudomonadota</taxon>
        <taxon>Alphaproteobacteria</taxon>
        <taxon>Sphingomonadales</taxon>
        <taxon>Sphingomonadaceae</taxon>
        <taxon>Sphingomonas</taxon>
    </lineage>
</organism>
<evidence type="ECO:0000313" key="3">
    <source>
        <dbReference type="EMBL" id="MBA2933846.1"/>
    </source>
</evidence>
<dbReference type="PANTHER" id="PTHR43767:SF12">
    <property type="entry name" value="AMP-DEPENDENT SYNTHETASE AND LIGASE"/>
    <property type="match status" value="1"/>
</dbReference>
<dbReference type="Gene3D" id="3.30.300.30">
    <property type="match status" value="1"/>
</dbReference>
<dbReference type="PROSITE" id="PS00455">
    <property type="entry name" value="AMP_BINDING"/>
    <property type="match status" value="1"/>
</dbReference>
<feature type="domain" description="AMP-dependent synthetase/ligase" evidence="1">
    <location>
        <begin position="21"/>
        <end position="365"/>
    </location>
</feature>
<accession>A0A838L6R9</accession>
<dbReference type="Pfam" id="PF13193">
    <property type="entry name" value="AMP-binding_C"/>
    <property type="match status" value="1"/>
</dbReference>
<comment type="caution">
    <text evidence="3">The sequence shown here is derived from an EMBL/GenBank/DDBJ whole genome shotgun (WGS) entry which is preliminary data.</text>
</comment>
<sequence>MHFDRHMAYYSRYRPHALFAQVEDRALSWEQTDRLAGAMAAGLAERGLKPGDRFGILLRNSLEWCVGFVAAIRLGAIMVPLNTMFGTFELAQIARDAGCAMVLSDPSEIAKLGITDDAAPDRIAVYDMLRSRAPVSYADLVGSGRAHPRNERSEDDILLVTYTSGTTGVPKGIALSHRAVDSMIHRTGQRVGLEAGQERFLILAPLAFTGGSISNLAVQIGIGGSSWIERSVDPVRALDILVRHRITYMAGVPALWERVAAAPGFPDADLSALKTAVTGGSPVSLDLLNAFLGKGVTIRQQFGVSENCGTTCCPDREGAIANPRSCGPPLPGMELELRDDDGRAVRHGEIGEICFRSAQLMDGYWGKPEATAQAIIDGWYKTGDLGFLDDQGGLVVVDRKKNMLISGGINIYPAEVELAVMQVEGVLEVAVFGLASEAWGQEVAAIVHAPTLSDVAALRDQVRALIGPVKAPKHIVLRREPLPRTVSNKIARIDLAGLYESSRAAAMEA</sequence>
<dbReference type="Gene3D" id="3.40.50.12780">
    <property type="entry name" value="N-terminal domain of ligase-like"/>
    <property type="match status" value="1"/>
</dbReference>
<dbReference type="GO" id="GO:0016877">
    <property type="term" value="F:ligase activity, forming carbon-sulfur bonds"/>
    <property type="evidence" value="ECO:0007669"/>
    <property type="project" value="UniProtKB-ARBA"/>
</dbReference>
<dbReference type="InterPro" id="IPR045851">
    <property type="entry name" value="AMP-bd_C_sf"/>
</dbReference>
<dbReference type="EMBL" id="JACEIB010000003">
    <property type="protein sequence ID" value="MBA2933846.1"/>
    <property type="molecule type" value="Genomic_DNA"/>
</dbReference>
<name>A0A838L6R9_9SPHN</name>
<keyword evidence="4" id="KW-1185">Reference proteome</keyword>
<dbReference type="InterPro" id="IPR042099">
    <property type="entry name" value="ANL_N_sf"/>
</dbReference>
<dbReference type="InterPro" id="IPR000873">
    <property type="entry name" value="AMP-dep_synth/lig_dom"/>
</dbReference>
<dbReference type="AlphaFoldDB" id="A0A838L6R9"/>
<dbReference type="SUPFAM" id="SSF56801">
    <property type="entry name" value="Acetyl-CoA synthetase-like"/>
    <property type="match status" value="1"/>
</dbReference>
<evidence type="ECO:0000259" key="2">
    <source>
        <dbReference type="Pfam" id="PF13193"/>
    </source>
</evidence>